<dbReference type="OrthoDB" id="10009520at2759"/>
<evidence type="ECO:0000256" key="4">
    <source>
        <dbReference type="ARBA" id="ARBA00022737"/>
    </source>
</evidence>
<evidence type="ECO:0000256" key="2">
    <source>
        <dbReference type="ARBA" id="ARBA00022679"/>
    </source>
</evidence>
<feature type="domain" description="RING-type" evidence="10">
    <location>
        <begin position="777"/>
        <end position="986"/>
    </location>
</feature>
<reference evidence="11" key="1">
    <citation type="submission" date="2022-01" db="EMBL/GenBank/DDBJ databases">
        <authorList>
            <person name="King R."/>
        </authorList>
    </citation>
    <scope>NUCLEOTIDE SEQUENCE</scope>
</reference>
<evidence type="ECO:0000256" key="1">
    <source>
        <dbReference type="ARBA" id="ARBA00004906"/>
    </source>
</evidence>
<dbReference type="PANTHER" id="PTHR22770:SF47">
    <property type="entry name" value="E3 UBIQUITIN-PROTEIN LIGASE RNF216"/>
    <property type="match status" value="1"/>
</dbReference>
<dbReference type="CDD" id="cd20353">
    <property type="entry name" value="Rcat_RBR_RNF216"/>
    <property type="match status" value="1"/>
</dbReference>
<keyword evidence="5" id="KW-0863">Zinc-finger</keyword>
<dbReference type="Pfam" id="PF26200">
    <property type="entry name" value="Rcat_RNF216"/>
    <property type="match status" value="1"/>
</dbReference>
<evidence type="ECO:0000256" key="3">
    <source>
        <dbReference type="ARBA" id="ARBA00022723"/>
    </source>
</evidence>
<dbReference type="InterPro" id="IPR051628">
    <property type="entry name" value="LUBAC_E3_Ligases"/>
</dbReference>
<protein>
    <recommendedName>
        <fullName evidence="10">RING-type domain-containing protein</fullName>
    </recommendedName>
</protein>
<evidence type="ECO:0000256" key="7">
    <source>
        <dbReference type="ARBA" id="ARBA00022833"/>
    </source>
</evidence>
<comment type="pathway">
    <text evidence="1">Protein modification; protein ubiquitination.</text>
</comment>
<feature type="region of interest" description="Disordered" evidence="9">
    <location>
        <begin position="1053"/>
        <end position="1106"/>
    </location>
</feature>
<dbReference type="InterPro" id="IPR047545">
    <property type="entry name" value="BRcat_RBR_RNF216"/>
</dbReference>
<dbReference type="SUPFAM" id="SSF57850">
    <property type="entry name" value="RING/U-box"/>
    <property type="match status" value="1"/>
</dbReference>
<proteinExistence type="predicted"/>
<dbReference type="InterPro" id="IPR047546">
    <property type="entry name" value="Rcat_RBR_RNF216"/>
</dbReference>
<feature type="coiled-coil region" evidence="8">
    <location>
        <begin position="747"/>
        <end position="774"/>
    </location>
</feature>
<evidence type="ECO:0000256" key="6">
    <source>
        <dbReference type="ARBA" id="ARBA00022786"/>
    </source>
</evidence>
<organism evidence="11 12">
    <name type="scientific">Psylliodes chrysocephalus</name>
    <dbReference type="NCBI Taxonomy" id="3402493"/>
    <lineage>
        <taxon>Eukaryota</taxon>
        <taxon>Metazoa</taxon>
        <taxon>Ecdysozoa</taxon>
        <taxon>Arthropoda</taxon>
        <taxon>Hexapoda</taxon>
        <taxon>Insecta</taxon>
        <taxon>Pterygota</taxon>
        <taxon>Neoptera</taxon>
        <taxon>Endopterygota</taxon>
        <taxon>Coleoptera</taxon>
        <taxon>Polyphaga</taxon>
        <taxon>Cucujiformia</taxon>
        <taxon>Chrysomeloidea</taxon>
        <taxon>Chrysomelidae</taxon>
        <taxon>Galerucinae</taxon>
        <taxon>Alticini</taxon>
        <taxon>Psylliodes</taxon>
    </lineage>
</organism>
<gene>
    <name evidence="11" type="ORF">PSYICH_LOCUS14942</name>
</gene>
<accession>A0A9P0DF36</accession>
<keyword evidence="4" id="KW-0677">Repeat</keyword>
<feature type="compositionally biased region" description="Basic residues" evidence="9">
    <location>
        <begin position="1059"/>
        <end position="1079"/>
    </location>
</feature>
<dbReference type="PROSITE" id="PS51873">
    <property type="entry name" value="TRIAD"/>
    <property type="match status" value="1"/>
</dbReference>
<dbReference type="Proteomes" id="UP001153636">
    <property type="component" value="Chromosome 9"/>
</dbReference>
<dbReference type="GO" id="GO:0008270">
    <property type="term" value="F:zinc ion binding"/>
    <property type="evidence" value="ECO:0007669"/>
    <property type="project" value="UniProtKB-KW"/>
</dbReference>
<keyword evidence="3" id="KW-0479">Metal-binding</keyword>
<dbReference type="Gene3D" id="1.20.120.1750">
    <property type="match status" value="1"/>
</dbReference>
<dbReference type="CDD" id="cd20339">
    <property type="entry name" value="BRcat_RBR_RNF216"/>
    <property type="match status" value="1"/>
</dbReference>
<evidence type="ECO:0000256" key="9">
    <source>
        <dbReference type="SAM" id="MobiDB-lite"/>
    </source>
</evidence>
<evidence type="ECO:0000256" key="8">
    <source>
        <dbReference type="SAM" id="Coils"/>
    </source>
</evidence>
<feature type="compositionally biased region" description="Low complexity" evidence="9">
    <location>
        <begin position="1080"/>
        <end position="1094"/>
    </location>
</feature>
<dbReference type="InterPro" id="IPR044066">
    <property type="entry name" value="TRIAD_supradom"/>
</dbReference>
<name>A0A9P0DF36_9CUCU</name>
<sequence length="1137" mass="130092">MMERLSDDAENIQRLLPWIGNKEDIVNFIRKIPIDHSHLRIPLSISYFFKLRDQSEENYEQNIENDAREIVILLPDTPYNLIKSRLKDLGNIPNRKEVLVKQLISERSELKWILQEIDLNGVRKRSNENLVALDNQQDNETNIKIKIRKIDGSLEVVSSIKQEILPSSKKINGSPELLRQRSLEGDTASASTSNHLPELTSNHLPELIVSNSTQPTSSDSNNWSHFAYLNGQLSSTSKVSEINMQTDAPSEVPTTFNLVEYLKDVSQCSEEKIHHVCKNLCVSTSKRPPDSTLNLILNRLIDESVIELDDSDVGTDSSLGSSNEDLYNVTFPKPMNNEVVITKDNVSKVVFPKPILRPATLLAGSSNGNNAAPSRPVHHQNIIQPARLNIGNAKRTNTFLDVEDFFNNIKERNNNEDQASASSSSVKEETKDPWYVYDIPPLYPNDFGEIHHPEGSKETVPPPVDPPVPVAPTGLVVPKETLINLINQEEVVNAPEEAQVQPGPSKVQRSPKQLPYDENLVLRIIEMFPQACPDYIRGICRGKSFQQLDDVVTVILSEESYPQRPQKSASPAREYDIEDQLEIVKALLPDADPTYLRWKCESIGNNSDQLNEFINEARESKSYPTKKEYLRKQKLSAQSRQYTSEFSVEKFVELFPDPEKTFRDPTRSYAVEGYAHLYICTFFQNRYDKLAIKYVRSILSENKNRILFCDDVMKDYIKRGLVIKTRRKQVILQDPPQNIAVLQELAYVAHKEEIENYIKETKEKEENEKRLAKENGLLNTCQCCYDDEVMPKDTFYCPKDCTFCKSCIQKSCEVTLGDGKTDFKCLNHCTEEFSLLTLQKVLPPKMFSKLAQKKALAEVKAAGIEELESCPFCDFASIPNISDKIFRCLNPDCMKESCRLCKEENHVPYKCDEVEKDEDVKARVFVENQMTEALLRKCWKCDKSFFKEEGCNKMTCTCGARMCYICKQPVTDYTHFNGIGGDKFNLCPLYSDTNEFNQKNVIAAATEAKAKVDPTKLKIDPSLDVQEHYETRKKQLPPEPHIRLLEDMRQQQNQLIHQHQLHPQHHHPQHHRHQHHRHQMVAQQRPAQRAAQRVANHRHIVRHRGADDDLARQLGLGIARLERLAARLPARAPPQNQ</sequence>
<keyword evidence="7" id="KW-0862">Zinc</keyword>
<keyword evidence="12" id="KW-1185">Reference proteome</keyword>
<dbReference type="EMBL" id="OV651821">
    <property type="protein sequence ID" value="CAH1115578.1"/>
    <property type="molecule type" value="Genomic_DNA"/>
</dbReference>
<keyword evidence="2" id="KW-0808">Transferase</keyword>
<keyword evidence="8" id="KW-0175">Coiled coil</keyword>
<dbReference type="PANTHER" id="PTHR22770">
    <property type="entry name" value="UBIQUITIN CONJUGATING ENZYME 7 INTERACTING PROTEIN-RELATED"/>
    <property type="match status" value="1"/>
</dbReference>
<dbReference type="GO" id="GO:0016740">
    <property type="term" value="F:transferase activity"/>
    <property type="evidence" value="ECO:0007669"/>
    <property type="project" value="UniProtKB-KW"/>
</dbReference>
<evidence type="ECO:0000313" key="12">
    <source>
        <dbReference type="Proteomes" id="UP001153636"/>
    </source>
</evidence>
<keyword evidence="6" id="KW-0833">Ubl conjugation pathway</keyword>
<evidence type="ECO:0000256" key="5">
    <source>
        <dbReference type="ARBA" id="ARBA00022771"/>
    </source>
</evidence>
<evidence type="ECO:0000259" key="10">
    <source>
        <dbReference type="PROSITE" id="PS51873"/>
    </source>
</evidence>
<evidence type="ECO:0000313" key="11">
    <source>
        <dbReference type="EMBL" id="CAH1115578.1"/>
    </source>
</evidence>
<dbReference type="AlphaFoldDB" id="A0A9P0DF36"/>